<comment type="subcellular location">
    <subcellularLocation>
        <location evidence="3 9">Cytoplasm</location>
    </subcellularLocation>
</comment>
<dbReference type="EC" id="3.1.3.5" evidence="9"/>
<name>A0A286H036_9PROT</name>
<proteinExistence type="inferred from homology"/>
<feature type="binding site" evidence="9">
    <location>
        <position position="103"/>
    </location>
    <ligand>
        <name>a divalent metal cation</name>
        <dbReference type="ChEBI" id="CHEBI:60240"/>
    </ligand>
</feature>
<dbReference type="FunFam" id="3.40.1210.10:FF:000001">
    <property type="entry name" value="5'/3'-nucleotidase SurE"/>
    <property type="match status" value="1"/>
</dbReference>
<dbReference type="NCBIfam" id="NF001490">
    <property type="entry name" value="PRK00346.1-4"/>
    <property type="match status" value="1"/>
</dbReference>
<dbReference type="InterPro" id="IPR002828">
    <property type="entry name" value="SurE-like_Pase/nucleotidase"/>
</dbReference>
<dbReference type="GO" id="GO:0008254">
    <property type="term" value="F:3'-nucleotidase activity"/>
    <property type="evidence" value="ECO:0007669"/>
    <property type="project" value="TreeGrafter"/>
</dbReference>
<evidence type="ECO:0000256" key="4">
    <source>
        <dbReference type="ARBA" id="ARBA00011062"/>
    </source>
</evidence>
<reference evidence="12" key="1">
    <citation type="submission" date="2017-09" db="EMBL/GenBank/DDBJ databases">
        <authorList>
            <person name="Varghese N."/>
            <person name="Submissions S."/>
        </authorList>
    </citation>
    <scope>NUCLEOTIDE SEQUENCE [LARGE SCALE GENOMIC DNA]</scope>
    <source>
        <strain evidence="12">USBA 140</strain>
    </source>
</reference>
<comment type="catalytic activity">
    <reaction evidence="1 9">
        <text>a ribonucleoside 5'-phosphate + H2O = a ribonucleoside + phosphate</text>
        <dbReference type="Rhea" id="RHEA:12484"/>
        <dbReference type="ChEBI" id="CHEBI:15377"/>
        <dbReference type="ChEBI" id="CHEBI:18254"/>
        <dbReference type="ChEBI" id="CHEBI:43474"/>
        <dbReference type="ChEBI" id="CHEBI:58043"/>
        <dbReference type="EC" id="3.1.3.5"/>
    </reaction>
</comment>
<evidence type="ECO:0000256" key="8">
    <source>
        <dbReference type="ARBA" id="ARBA00022801"/>
    </source>
</evidence>
<evidence type="ECO:0000256" key="5">
    <source>
        <dbReference type="ARBA" id="ARBA00022490"/>
    </source>
</evidence>
<comment type="function">
    <text evidence="9">Nucleotidase that shows phosphatase activity on nucleoside 5'-monophosphates.</text>
</comment>
<comment type="cofactor">
    <cofactor evidence="2">
        <name>Mg(2+)</name>
        <dbReference type="ChEBI" id="CHEBI:18420"/>
    </cofactor>
</comment>
<dbReference type="RefSeq" id="WP_097281509.1">
    <property type="nucleotide sequence ID" value="NZ_OCNJ01000016.1"/>
</dbReference>
<keyword evidence="12" id="KW-1185">Reference proteome</keyword>
<feature type="binding site" evidence="9">
    <location>
        <position position="50"/>
    </location>
    <ligand>
        <name>a divalent metal cation</name>
        <dbReference type="ChEBI" id="CHEBI:60240"/>
    </ligand>
</feature>
<evidence type="ECO:0000256" key="2">
    <source>
        <dbReference type="ARBA" id="ARBA00001946"/>
    </source>
</evidence>
<feature type="binding site" evidence="9">
    <location>
        <position position="19"/>
    </location>
    <ligand>
        <name>a divalent metal cation</name>
        <dbReference type="ChEBI" id="CHEBI:60240"/>
    </ligand>
</feature>
<dbReference type="PANTHER" id="PTHR30457:SF12">
    <property type="entry name" value="5'_3'-NUCLEOTIDASE SURE"/>
    <property type="match status" value="1"/>
</dbReference>
<evidence type="ECO:0000256" key="9">
    <source>
        <dbReference type="HAMAP-Rule" id="MF_00060"/>
    </source>
</evidence>
<dbReference type="HAMAP" id="MF_00060">
    <property type="entry name" value="SurE"/>
    <property type="match status" value="1"/>
</dbReference>
<gene>
    <name evidence="9" type="primary">surE</name>
    <name evidence="11" type="ORF">SAMN05421508_11623</name>
</gene>
<comment type="similarity">
    <text evidence="4 9">Belongs to the SurE nucleotidase family.</text>
</comment>
<comment type="cofactor">
    <cofactor evidence="9">
        <name>a divalent metal cation</name>
        <dbReference type="ChEBI" id="CHEBI:60240"/>
    </cofactor>
    <text evidence="9">Binds 1 divalent metal cation per subunit.</text>
</comment>
<feature type="binding site" evidence="9">
    <location>
        <position position="18"/>
    </location>
    <ligand>
        <name>a divalent metal cation</name>
        <dbReference type="ChEBI" id="CHEBI:60240"/>
    </ligand>
</feature>
<evidence type="ECO:0000256" key="3">
    <source>
        <dbReference type="ARBA" id="ARBA00004496"/>
    </source>
</evidence>
<dbReference type="Pfam" id="PF01975">
    <property type="entry name" value="SurE"/>
    <property type="match status" value="1"/>
</dbReference>
<feature type="domain" description="Survival protein SurE-like phosphatase/nucleotidase" evidence="10">
    <location>
        <begin position="13"/>
        <end position="196"/>
    </location>
</feature>
<sequence>MFEPVTDLSTARILVSNDDGIHAPGIALLEEIALSLSDDVWVVAPETEQSGTAHSLTLHHPLRYRQVAEKRFAVDGTPTDSVLLAVNKLVPDRKPTLLLSGINRGANLGDDVTYSGTIAAAIEGTLLGVPSIALSQIFRHPDPVPWETARAHAARVIRACCAQGWARNVTINVNFPNCAPDAVAGVEVVRQGKRKLGDGLIERHDPRGRPYVWIGPQRNEETTVVGTDIEAVGRNVVSVTPLCVDLTHEPTMLALKQVLR</sequence>
<dbReference type="GO" id="GO:0000166">
    <property type="term" value="F:nucleotide binding"/>
    <property type="evidence" value="ECO:0007669"/>
    <property type="project" value="UniProtKB-KW"/>
</dbReference>
<accession>A0A286H036</accession>
<keyword evidence="6 9" id="KW-0479">Metal-binding</keyword>
<dbReference type="SUPFAM" id="SSF64167">
    <property type="entry name" value="SurE-like"/>
    <property type="match status" value="1"/>
</dbReference>
<keyword evidence="8 9" id="KW-0378">Hydrolase</keyword>
<dbReference type="EMBL" id="OCNJ01000016">
    <property type="protein sequence ID" value="SOE01111.1"/>
    <property type="molecule type" value="Genomic_DNA"/>
</dbReference>
<evidence type="ECO:0000313" key="11">
    <source>
        <dbReference type="EMBL" id="SOE01111.1"/>
    </source>
</evidence>
<evidence type="ECO:0000256" key="7">
    <source>
        <dbReference type="ARBA" id="ARBA00022741"/>
    </source>
</evidence>
<evidence type="ECO:0000256" key="6">
    <source>
        <dbReference type="ARBA" id="ARBA00022723"/>
    </source>
</evidence>
<dbReference type="InterPro" id="IPR036523">
    <property type="entry name" value="SurE-like_sf"/>
</dbReference>
<dbReference type="GO" id="GO:0005737">
    <property type="term" value="C:cytoplasm"/>
    <property type="evidence" value="ECO:0007669"/>
    <property type="project" value="UniProtKB-SubCell"/>
</dbReference>
<dbReference type="OrthoDB" id="9780815at2"/>
<dbReference type="InterPro" id="IPR030048">
    <property type="entry name" value="SurE"/>
</dbReference>
<dbReference type="NCBIfam" id="TIGR00087">
    <property type="entry name" value="surE"/>
    <property type="match status" value="1"/>
</dbReference>
<dbReference type="GO" id="GO:0046872">
    <property type="term" value="F:metal ion binding"/>
    <property type="evidence" value="ECO:0007669"/>
    <property type="project" value="UniProtKB-UniRule"/>
</dbReference>
<evidence type="ECO:0000313" key="12">
    <source>
        <dbReference type="Proteomes" id="UP000219621"/>
    </source>
</evidence>
<keyword evidence="7 9" id="KW-0547">Nucleotide-binding</keyword>
<dbReference type="Gene3D" id="3.40.1210.10">
    <property type="entry name" value="Survival protein SurE-like phosphatase/nucleotidase"/>
    <property type="match status" value="1"/>
</dbReference>
<evidence type="ECO:0000259" key="10">
    <source>
        <dbReference type="Pfam" id="PF01975"/>
    </source>
</evidence>
<dbReference type="GO" id="GO:0004309">
    <property type="term" value="F:exopolyphosphatase activity"/>
    <property type="evidence" value="ECO:0007669"/>
    <property type="project" value="TreeGrafter"/>
</dbReference>
<dbReference type="AlphaFoldDB" id="A0A286H036"/>
<dbReference type="GO" id="GO:0008253">
    <property type="term" value="F:5'-nucleotidase activity"/>
    <property type="evidence" value="ECO:0007669"/>
    <property type="project" value="UniProtKB-UniRule"/>
</dbReference>
<organism evidence="11 12">
    <name type="scientific">Caenispirillum bisanense</name>
    <dbReference type="NCBI Taxonomy" id="414052"/>
    <lineage>
        <taxon>Bacteria</taxon>
        <taxon>Pseudomonadati</taxon>
        <taxon>Pseudomonadota</taxon>
        <taxon>Alphaproteobacteria</taxon>
        <taxon>Rhodospirillales</taxon>
        <taxon>Novispirillaceae</taxon>
        <taxon>Caenispirillum</taxon>
    </lineage>
</organism>
<evidence type="ECO:0000256" key="1">
    <source>
        <dbReference type="ARBA" id="ARBA00000815"/>
    </source>
</evidence>
<dbReference type="Proteomes" id="UP000219621">
    <property type="component" value="Unassembled WGS sequence"/>
</dbReference>
<dbReference type="PANTHER" id="PTHR30457">
    <property type="entry name" value="5'-NUCLEOTIDASE SURE"/>
    <property type="match status" value="1"/>
</dbReference>
<protein>
    <recommendedName>
        <fullName evidence="9">5'-nucleotidase SurE</fullName>
        <ecNumber evidence="9">3.1.3.5</ecNumber>
    </recommendedName>
    <alternativeName>
        <fullName evidence="9">Nucleoside 5'-monophosphate phosphohydrolase</fullName>
    </alternativeName>
</protein>
<keyword evidence="5 9" id="KW-0963">Cytoplasm</keyword>